<dbReference type="AlphaFoldDB" id="A0A6J7S7C8"/>
<protein>
    <submittedName>
        <fullName evidence="2">Unannotated protein</fullName>
    </submittedName>
</protein>
<evidence type="ECO:0000259" key="1">
    <source>
        <dbReference type="Pfam" id="PF20254"/>
    </source>
</evidence>
<gene>
    <name evidence="2" type="ORF">UFOPK4209_00505</name>
</gene>
<evidence type="ECO:0000313" key="2">
    <source>
        <dbReference type="EMBL" id="CAB5036871.1"/>
    </source>
</evidence>
<accession>A0A6J7S7C8</accession>
<name>A0A6J7S7C8_9ZZZZ</name>
<dbReference type="Pfam" id="PF20254">
    <property type="entry name" value="DMFA2_C"/>
    <property type="match status" value="1"/>
</dbReference>
<reference evidence="2" key="1">
    <citation type="submission" date="2020-05" db="EMBL/GenBank/DDBJ databases">
        <authorList>
            <person name="Chiriac C."/>
            <person name="Salcher M."/>
            <person name="Ghai R."/>
            <person name="Kavagutti S V."/>
        </authorList>
    </citation>
    <scope>NUCLEOTIDE SEQUENCE</scope>
</reference>
<proteinExistence type="predicted"/>
<dbReference type="InterPro" id="IPR046540">
    <property type="entry name" value="DMFA2_C"/>
</dbReference>
<feature type="domain" description="N,N-dimethylformamidase beta subunit-like C-terminal" evidence="1">
    <location>
        <begin position="1"/>
        <end position="171"/>
    </location>
</feature>
<organism evidence="2">
    <name type="scientific">freshwater metagenome</name>
    <dbReference type="NCBI Taxonomy" id="449393"/>
    <lineage>
        <taxon>unclassified sequences</taxon>
        <taxon>metagenomes</taxon>
        <taxon>ecological metagenomes</taxon>
    </lineage>
</organism>
<sequence>MYLGGNGLECEVEYVDETTVRFLTDKSNTSHEGGVFDPELRIAKEGRFDNRFHKSTNQSPAQLIGLVCDGEGTGAPYECRNEEHWVFAGTGLKNGDKFGINSLHERIPGGASGHEMDNRTANTGEGFISLAKGLNPETIGSSGAEMLYKDFPGKGGEVFAVGSMNYISSLLVDKPLSDITKNVLNRFLRNDKGQK</sequence>
<dbReference type="EMBL" id="CAFBPY010000059">
    <property type="protein sequence ID" value="CAB5036871.1"/>
    <property type="molecule type" value="Genomic_DNA"/>
</dbReference>